<dbReference type="Pfam" id="PF05140">
    <property type="entry name" value="ResB"/>
    <property type="match status" value="1"/>
</dbReference>
<evidence type="ECO:0000256" key="3">
    <source>
        <dbReference type="ARBA" id="ARBA00022748"/>
    </source>
</evidence>
<dbReference type="RefSeq" id="WP_115362958.1">
    <property type="nucleotide sequence ID" value="NZ_QDKL01000003.1"/>
</dbReference>
<evidence type="ECO:0000313" key="8">
    <source>
        <dbReference type="EMBL" id="RZF20792.1"/>
    </source>
</evidence>
<keyword evidence="2 6" id="KW-0812">Transmembrane</keyword>
<dbReference type="EMBL" id="QDKL01000003">
    <property type="protein sequence ID" value="RZF20792.1"/>
    <property type="molecule type" value="Genomic_DNA"/>
</dbReference>
<comment type="caution">
    <text evidence="8">The sequence shown here is derived from an EMBL/GenBank/DDBJ whole genome shotgun (WGS) entry which is preliminary data.</text>
</comment>
<feature type="domain" description="ResB-like" evidence="7">
    <location>
        <begin position="424"/>
        <end position="496"/>
    </location>
</feature>
<keyword evidence="3" id="KW-0201">Cytochrome c-type biogenesis</keyword>
<dbReference type="PANTHER" id="PTHR31566">
    <property type="entry name" value="CYTOCHROME C BIOGENESIS PROTEIN CCS1, CHLOROPLASTIC"/>
    <property type="match status" value="1"/>
</dbReference>
<accession>A0ABY0ICV4</accession>
<evidence type="ECO:0000256" key="2">
    <source>
        <dbReference type="ARBA" id="ARBA00022692"/>
    </source>
</evidence>
<organism evidence="8 9">
    <name type="scientific">Halobacteriovorax vibrionivorans</name>
    <dbReference type="NCBI Taxonomy" id="2152716"/>
    <lineage>
        <taxon>Bacteria</taxon>
        <taxon>Pseudomonadati</taxon>
        <taxon>Bdellovibrionota</taxon>
        <taxon>Bacteriovoracia</taxon>
        <taxon>Bacteriovoracales</taxon>
        <taxon>Halobacteriovoraceae</taxon>
        <taxon>Halobacteriovorax</taxon>
    </lineage>
</organism>
<dbReference type="InterPro" id="IPR007816">
    <property type="entry name" value="ResB-like_domain"/>
</dbReference>
<proteinExistence type="predicted"/>
<protein>
    <recommendedName>
        <fullName evidence="7">ResB-like domain-containing protein</fullName>
    </recommendedName>
</protein>
<dbReference type="InterPro" id="IPR023494">
    <property type="entry name" value="Cyt_c_bgen_Ccs1/CcsB/ResB"/>
</dbReference>
<evidence type="ECO:0000259" key="7">
    <source>
        <dbReference type="Pfam" id="PF05140"/>
    </source>
</evidence>
<reference evidence="9" key="1">
    <citation type="journal article" date="2019" name="Int. J. Syst. Evol. Microbiol.">
        <title>Halobacteriovorax valvorus sp. nov., a novel prokaryotic predator isolated from coastal seawater of China.</title>
        <authorList>
            <person name="Chen M.-X."/>
        </authorList>
    </citation>
    <scope>NUCLEOTIDE SEQUENCE [LARGE SCALE GENOMIC DNA]</scope>
    <source>
        <strain evidence="9">BL9</strain>
    </source>
</reference>
<evidence type="ECO:0000256" key="1">
    <source>
        <dbReference type="ARBA" id="ARBA00004141"/>
    </source>
</evidence>
<name>A0ABY0ICV4_9BACT</name>
<gene>
    <name evidence="8" type="ORF">DAY19_12460</name>
</gene>
<feature type="transmembrane region" description="Helical" evidence="6">
    <location>
        <begin position="21"/>
        <end position="46"/>
    </location>
</feature>
<comment type="subcellular location">
    <subcellularLocation>
        <location evidence="1">Membrane</location>
        <topology evidence="1">Multi-pass membrane protein</topology>
    </subcellularLocation>
</comment>
<feature type="transmembrane region" description="Helical" evidence="6">
    <location>
        <begin position="58"/>
        <end position="78"/>
    </location>
</feature>
<feature type="transmembrane region" description="Helical" evidence="6">
    <location>
        <begin position="90"/>
        <end position="110"/>
    </location>
</feature>
<sequence length="556" mass="63952">MITEKLTNKINYKYLERTIGSMKFAVIIIALFSLAMTVGTFVESYYGTDFVGRLIYKTWWFMAIQFFMCLSILFAAFVRLPPKKRLYGFYTIHTGLIVIGIGSFVTYIAGIDGTIHLRPMTPSRQVVLNEDVIEITRPDENTRAVLPLPYTAFDKNIDVKYKDVEIGRYMPFAEKQMEWLPALDESENSENTHSSSYIISNDNVAQDFTLSLHPEAYDFEASLSMGLLNITYLPKTLAPCISRPGDSGLILWDSRNSKCFTAEDKNIKVEKTSSDKRFFVIKDEGNVYSFLPDLSPWALDSNLKPVMNAPIRVFSMNLFKEKPNLFLFGRQASFWDKYEEKWVSQEFDNNGEMTLPWMGFTLKLIRHEDNLVPTMVPHSTLPIQQNGSLVKGATRAARVKVRDKEYWLTDDKPVTVLIDGVKTNIFLTKRSFMLPFEFTLTRFKMDKDPGTNRPASYESFVNLFTNGNTTPYHVYMNNPLKYDGFTFYQASYSQDPQTGQYSSTLSVNLDQGRWIKYLGSLLLVFGCSWHYYLNYRPKKKNKDLLGLDEETGDLNA</sequence>
<evidence type="ECO:0000256" key="5">
    <source>
        <dbReference type="ARBA" id="ARBA00023136"/>
    </source>
</evidence>
<evidence type="ECO:0000256" key="4">
    <source>
        <dbReference type="ARBA" id="ARBA00022989"/>
    </source>
</evidence>
<keyword evidence="5 6" id="KW-0472">Membrane</keyword>
<evidence type="ECO:0000313" key="9">
    <source>
        <dbReference type="Proteomes" id="UP000443582"/>
    </source>
</evidence>
<keyword evidence="9" id="KW-1185">Reference proteome</keyword>
<keyword evidence="4 6" id="KW-1133">Transmembrane helix</keyword>
<dbReference type="Proteomes" id="UP000443582">
    <property type="component" value="Unassembled WGS sequence"/>
</dbReference>
<evidence type="ECO:0000256" key="6">
    <source>
        <dbReference type="SAM" id="Phobius"/>
    </source>
</evidence>